<dbReference type="RefSeq" id="WP_039371173.1">
    <property type="nucleotide sequence ID" value="NZ_JWTA01000015.1"/>
</dbReference>
<keyword evidence="2" id="KW-1185">Reference proteome</keyword>
<dbReference type="Proteomes" id="UP000031167">
    <property type="component" value="Unassembled WGS sequence"/>
</dbReference>
<evidence type="ECO:0000313" key="1">
    <source>
        <dbReference type="EMBL" id="KIC61643.1"/>
    </source>
</evidence>
<protein>
    <submittedName>
        <fullName evidence="1">Uncharacterized protein</fullName>
    </submittedName>
</protein>
<dbReference type="STRING" id="363331.RM51_14665"/>
<gene>
    <name evidence="1" type="ORF">RM51_14665</name>
</gene>
<dbReference type="EMBL" id="JWTA01000015">
    <property type="protein sequence ID" value="KIC61643.1"/>
    <property type="molecule type" value="Genomic_DNA"/>
</dbReference>
<name>A0A0B4E4V9_9FLAO</name>
<reference evidence="1 2" key="1">
    <citation type="submission" date="2014-12" db="EMBL/GenBank/DDBJ databases">
        <title>Genome sequencing of Chryseobacterium taiwanense TPW19.</title>
        <authorList>
            <person name="Tan P.W."/>
            <person name="Chan K.-G."/>
        </authorList>
    </citation>
    <scope>NUCLEOTIDE SEQUENCE [LARGE SCALE GENOMIC DNA]</scope>
    <source>
        <strain evidence="1 2">TPW19</strain>
    </source>
</reference>
<proteinExistence type="predicted"/>
<evidence type="ECO:0000313" key="2">
    <source>
        <dbReference type="Proteomes" id="UP000031167"/>
    </source>
</evidence>
<accession>A0A0B4E4V9</accession>
<comment type="caution">
    <text evidence="1">The sequence shown here is derived from an EMBL/GenBank/DDBJ whole genome shotgun (WGS) entry which is preliminary data.</text>
</comment>
<dbReference type="AlphaFoldDB" id="A0A0B4E4V9"/>
<organism evidence="1 2">
    <name type="scientific">Chryseobacterium taiwanense</name>
    <dbReference type="NCBI Taxonomy" id="363331"/>
    <lineage>
        <taxon>Bacteria</taxon>
        <taxon>Pseudomonadati</taxon>
        <taxon>Bacteroidota</taxon>
        <taxon>Flavobacteriia</taxon>
        <taxon>Flavobacteriales</taxon>
        <taxon>Weeksellaceae</taxon>
        <taxon>Chryseobacterium group</taxon>
        <taxon>Chryseobacterium</taxon>
    </lineage>
</organism>
<dbReference type="OrthoDB" id="6315383at2"/>
<sequence>MSNIGKIIRVNALPPEGEREVDVIYQVATPGSTTYTDYAIDANGDLKIHTSTETKNYKTYVARLQIDSSFNLIATVLDNNLGTITWSKTGTGAYKGVLTGGQFVDGKTIVMMNMSLTPPYFAAVTPAYNFPSDTEISFSFTANNIEMPLGMIEIRVYN</sequence>